<organism evidence="1 2">
    <name type="scientific">Polymorphospora lycopeni</name>
    <dbReference type="NCBI Taxonomy" id="3140240"/>
    <lineage>
        <taxon>Bacteria</taxon>
        <taxon>Bacillati</taxon>
        <taxon>Actinomycetota</taxon>
        <taxon>Actinomycetes</taxon>
        <taxon>Micromonosporales</taxon>
        <taxon>Micromonosporaceae</taxon>
        <taxon>Polymorphospora</taxon>
    </lineage>
</organism>
<dbReference type="EMBL" id="JBCGDC010000011">
    <property type="protein sequence ID" value="MFB6392656.1"/>
    <property type="molecule type" value="Genomic_DNA"/>
</dbReference>
<accession>A0ABV5CNP0</accession>
<name>A0ABV5CNP0_9ACTN</name>
<comment type="caution">
    <text evidence="1">The sequence shown here is derived from an EMBL/GenBank/DDBJ whole genome shotgun (WGS) entry which is preliminary data.</text>
</comment>
<dbReference type="RefSeq" id="WP_375733371.1">
    <property type="nucleotide sequence ID" value="NZ_JBCGDC010000011.1"/>
</dbReference>
<gene>
    <name evidence="1" type="ORF">AAFH96_05990</name>
</gene>
<keyword evidence="2" id="KW-1185">Reference proteome</keyword>
<sequence>MVTLLIRLDGQPVGETRTGAVPARGDIVTVEDNLRGRLRGTVVRVNHQFTDSGARRVDVFVPAAIIVDLETVR</sequence>
<proteinExistence type="predicted"/>
<evidence type="ECO:0000313" key="1">
    <source>
        <dbReference type="EMBL" id="MFB6392656.1"/>
    </source>
</evidence>
<evidence type="ECO:0008006" key="3">
    <source>
        <dbReference type="Google" id="ProtNLM"/>
    </source>
</evidence>
<protein>
    <recommendedName>
        <fullName evidence="3">KOW domain-containing protein</fullName>
    </recommendedName>
</protein>
<evidence type="ECO:0000313" key="2">
    <source>
        <dbReference type="Proteomes" id="UP001582793"/>
    </source>
</evidence>
<dbReference type="Proteomes" id="UP001582793">
    <property type="component" value="Unassembled WGS sequence"/>
</dbReference>
<reference evidence="1 2" key="1">
    <citation type="submission" date="2024-04" db="EMBL/GenBank/DDBJ databases">
        <title>Polymorphospora sp. isolated from Baiyangdian Lake in Xiong'an New Area.</title>
        <authorList>
            <person name="Zhang X."/>
            <person name="Liu J."/>
        </authorList>
    </citation>
    <scope>NUCLEOTIDE SEQUENCE [LARGE SCALE GENOMIC DNA]</scope>
    <source>
        <strain evidence="1 2">2-325</strain>
    </source>
</reference>